<feature type="transmembrane region" description="Helical" evidence="2">
    <location>
        <begin position="191"/>
        <end position="216"/>
    </location>
</feature>
<keyword evidence="2" id="KW-0472">Membrane</keyword>
<dbReference type="Proteomes" id="UP001620645">
    <property type="component" value="Unassembled WGS sequence"/>
</dbReference>
<reference evidence="3 4" key="1">
    <citation type="submission" date="2024-10" db="EMBL/GenBank/DDBJ databases">
        <authorList>
            <person name="Kim D."/>
        </authorList>
    </citation>
    <scope>NUCLEOTIDE SEQUENCE [LARGE SCALE GENOMIC DNA]</scope>
    <source>
        <strain evidence="3">Taebaek</strain>
    </source>
</reference>
<keyword evidence="2" id="KW-1133">Transmembrane helix</keyword>
<keyword evidence="2" id="KW-0812">Transmembrane</keyword>
<comment type="caution">
    <text evidence="3">The sequence shown here is derived from an EMBL/GenBank/DDBJ whole genome shotgun (WGS) entry which is preliminary data.</text>
</comment>
<feature type="transmembrane region" description="Helical" evidence="2">
    <location>
        <begin position="142"/>
        <end position="171"/>
    </location>
</feature>
<dbReference type="Pfam" id="PF10321">
    <property type="entry name" value="7TM_GPCR_Srt"/>
    <property type="match status" value="1"/>
</dbReference>
<feature type="region of interest" description="Disordered" evidence="1">
    <location>
        <begin position="400"/>
        <end position="424"/>
    </location>
</feature>
<feature type="compositionally biased region" description="Basic and acidic residues" evidence="1">
    <location>
        <begin position="559"/>
        <end position="612"/>
    </location>
</feature>
<dbReference type="EMBL" id="JBICCN010000274">
    <property type="protein sequence ID" value="KAL3081260.1"/>
    <property type="molecule type" value="Genomic_DNA"/>
</dbReference>
<name>A0ABD2ITW5_HETSC</name>
<feature type="region of interest" description="Disordered" evidence="1">
    <location>
        <begin position="482"/>
        <end position="612"/>
    </location>
</feature>
<dbReference type="SUPFAM" id="SSF81321">
    <property type="entry name" value="Family A G protein-coupled receptor-like"/>
    <property type="match status" value="1"/>
</dbReference>
<gene>
    <name evidence="3" type="ORF">niasHS_012364</name>
</gene>
<proteinExistence type="predicted"/>
<feature type="transmembrane region" description="Helical" evidence="2">
    <location>
        <begin position="237"/>
        <end position="254"/>
    </location>
</feature>
<dbReference type="InterPro" id="IPR019425">
    <property type="entry name" value="7TM_GPCR_serpentine_rcpt_Srt"/>
</dbReference>
<dbReference type="PANTHER" id="PTHR23021">
    <property type="entry name" value="SERPENTINE RECEPTOR, CLASS T"/>
    <property type="match status" value="1"/>
</dbReference>
<feature type="compositionally biased region" description="Basic and acidic residues" evidence="1">
    <location>
        <begin position="482"/>
        <end position="547"/>
    </location>
</feature>
<accession>A0ABD2ITW5</accession>
<feature type="transmembrane region" description="Helical" evidence="2">
    <location>
        <begin position="104"/>
        <end position="122"/>
    </location>
</feature>
<evidence type="ECO:0000256" key="2">
    <source>
        <dbReference type="SAM" id="Phobius"/>
    </source>
</evidence>
<dbReference type="PANTHER" id="PTHR23021:SF11">
    <property type="entry name" value="SERPENTINE RECEPTOR, CLASS T"/>
    <property type="match status" value="1"/>
</dbReference>
<keyword evidence="4" id="KW-1185">Reference proteome</keyword>
<organism evidence="3 4">
    <name type="scientific">Heterodera schachtii</name>
    <name type="common">Sugarbeet cyst nematode worm</name>
    <name type="synonym">Tylenchus schachtii</name>
    <dbReference type="NCBI Taxonomy" id="97005"/>
    <lineage>
        <taxon>Eukaryota</taxon>
        <taxon>Metazoa</taxon>
        <taxon>Ecdysozoa</taxon>
        <taxon>Nematoda</taxon>
        <taxon>Chromadorea</taxon>
        <taxon>Rhabditida</taxon>
        <taxon>Tylenchina</taxon>
        <taxon>Tylenchomorpha</taxon>
        <taxon>Tylenchoidea</taxon>
        <taxon>Heteroderidae</taxon>
        <taxon>Heteroderinae</taxon>
        <taxon>Heterodera</taxon>
    </lineage>
</organism>
<evidence type="ECO:0000256" key="1">
    <source>
        <dbReference type="SAM" id="MobiDB-lite"/>
    </source>
</evidence>
<sequence>MELLLFRYAEFERLYNCTWLDIDSVPLERSTQFMPESITICVLCAIYYVLYVPCMYSIWKHLHDNSCYKLLFYIGVTDLGILWILGFFSGWLNLRGDVFCSHPILIYVMGIVATVLAFNRCLELTPPHFSRVFFEGYRTTLWVIGCSLYALYWAMFIKPVLYSSIYFGWFFYPFVGYSNDDHHQYEHWLHVVHNIAVAFLSSAIYLFFASKLFFNVQSNRRQFGVVASELNSMQKKVFLVSLINTLTGSLYVYMQSYSVNQWVISRRICMVECPWFSRRNLFCTEQNHSRGLPHAVHESVQEGPCGAGAYRHQRRAKLRASKTSRFLSFELRALGNLPEFRHRLLFLGGAFASVGVCATAAVLCHQNQNNGGSLLNLSKCAQNYCADRFLIHEFLRRRESPKEKMADQSNNEEEDGGEKIPKNANVLRIADQFKKQMEEHEAKEKQRMNAREIRKQQKMYKESLSKFAFEQICPIISDGIDGKEKEKKETKVTEKEEKEEKREKKNEQWEEKQKKSTEREEKEQNEGQKEETDKEKKAEKEKEETNKMEQNNNQSSSRQTDEGKNRQMGESRNRQMDEIVNRQTDKSKNRQTDKSKNRQTDKSKNRQTKDRAAVALVKMNRGLTRETAKGKSEGLMDVEKQRIAKVFWTLCYLMEALVGMANGKNSFKLPKKVIK</sequence>
<evidence type="ECO:0000313" key="4">
    <source>
        <dbReference type="Proteomes" id="UP001620645"/>
    </source>
</evidence>
<evidence type="ECO:0000313" key="3">
    <source>
        <dbReference type="EMBL" id="KAL3081260.1"/>
    </source>
</evidence>
<dbReference type="AlphaFoldDB" id="A0ABD2ITW5"/>
<feature type="transmembrane region" description="Helical" evidence="2">
    <location>
        <begin position="70"/>
        <end position="92"/>
    </location>
</feature>
<protein>
    <submittedName>
        <fullName evidence="3">Uncharacterized protein</fullName>
    </submittedName>
</protein>
<feature type="transmembrane region" description="Helical" evidence="2">
    <location>
        <begin position="37"/>
        <end position="58"/>
    </location>
</feature>